<protein>
    <submittedName>
        <fullName evidence="5">Jg11211 protein</fullName>
    </submittedName>
</protein>
<keyword evidence="3" id="KW-0809">Transit peptide</keyword>
<dbReference type="OrthoDB" id="185373at2759"/>
<dbReference type="InterPro" id="IPR055063">
    <property type="entry name" value="Rib_mS39_PPR"/>
</dbReference>
<evidence type="ECO:0000313" key="5">
    <source>
        <dbReference type="EMBL" id="CAH2237241.1"/>
    </source>
</evidence>
<dbReference type="GO" id="GO:0019843">
    <property type="term" value="F:rRNA binding"/>
    <property type="evidence" value="ECO:0007669"/>
    <property type="project" value="InterPro"/>
</dbReference>
<proteinExistence type="predicted"/>
<evidence type="ECO:0000256" key="2">
    <source>
        <dbReference type="ARBA" id="ARBA00022737"/>
    </source>
</evidence>
<dbReference type="Gene3D" id="1.25.40.10">
    <property type="entry name" value="Tetratricopeptide repeat domain"/>
    <property type="match status" value="1"/>
</dbReference>
<evidence type="ECO:0000256" key="1">
    <source>
        <dbReference type="ARBA" id="ARBA00004173"/>
    </source>
</evidence>
<dbReference type="EMBL" id="CAKXAJ010025255">
    <property type="protein sequence ID" value="CAH2237241.1"/>
    <property type="molecule type" value="Genomic_DNA"/>
</dbReference>
<dbReference type="InterPro" id="IPR037387">
    <property type="entry name" value="PTCD3"/>
</dbReference>
<gene>
    <name evidence="5" type="primary">jg11211</name>
    <name evidence="5" type="ORF">PAEG_LOCUS14542</name>
</gene>
<dbReference type="GO" id="GO:0043024">
    <property type="term" value="F:ribosomal small subunit binding"/>
    <property type="evidence" value="ECO:0007669"/>
    <property type="project" value="InterPro"/>
</dbReference>
<comment type="subcellular location">
    <subcellularLocation>
        <location evidence="1">Mitochondrion</location>
    </subcellularLocation>
</comment>
<dbReference type="GO" id="GO:0005739">
    <property type="term" value="C:mitochondrion"/>
    <property type="evidence" value="ECO:0007669"/>
    <property type="project" value="UniProtKB-SubCell"/>
</dbReference>
<keyword evidence="4" id="KW-0496">Mitochondrion</keyword>
<keyword evidence="6" id="KW-1185">Reference proteome</keyword>
<accession>A0A8S4RKV6</accession>
<dbReference type="Pfam" id="PF22330">
    <property type="entry name" value="Rib_mS39_PPR"/>
    <property type="match status" value="1"/>
</dbReference>
<evidence type="ECO:0000256" key="3">
    <source>
        <dbReference type="ARBA" id="ARBA00022946"/>
    </source>
</evidence>
<dbReference type="PANTHER" id="PTHR16276">
    <property type="entry name" value="PENTATRICOPEPTIDE REPEAT DOMAIN-CONTAINING PROTEIN 3"/>
    <property type="match status" value="1"/>
</dbReference>
<keyword evidence="2" id="KW-0677">Repeat</keyword>
<dbReference type="Proteomes" id="UP000838756">
    <property type="component" value="Unassembled WGS sequence"/>
</dbReference>
<sequence>MYSNIVASRQWARLACFCRYVSTIEGQTLPQAGKSSDGISPPPRISRSPTDILQALAATVGTDPTAAHYKYHDDPYLIPQSNYRKRAYALSAEAGRKAAAWIRDEHAELFTMREWDPPMKMKTPYFNADPQIEAFAPKPIYNDESKVTEEDLRYTIENALLEDSIKVFELLGGVNNLDDQLKLSLLQLLCFYNEKEPVSMEWVEERWFSAATRDRHAATWRVGGLAEKIFTAMDPKTPEAYCCIIQGMAKYFQAERAHVFAQEAREKGIQLSTTVYNSLLGCVGFLKEGVNLRIEALKGLLHEMNEQGLSPNSETMSACLRSISSWGGGKMLQTTALQIVSEFRLLGIEPTLSAYYYLLCLFCKEQGPRIDILTNIIADLEKRESIKATQATDTNFFITAMGVCSDHLQDVNLAERVHALLMKDDNYQLVGDAYKESIYYRHLVTVSCKYAPFEKTTELLDTLVPNIYVPEPTVMEEIIRTLEVGGAGARLAEAWSQLVVFGHAKRIKLVEKLLSAFCNCYSYQEEEVKAMIRNAAADILKYGQLMEEREENSDRRSPSQKYEIIYVKTYS</sequence>
<dbReference type="AlphaFoldDB" id="A0A8S4RKV6"/>
<dbReference type="PANTHER" id="PTHR16276:SF1">
    <property type="entry name" value="SMALL RIBOSOMAL SUBUNIT PROTEIN MS39"/>
    <property type="match status" value="1"/>
</dbReference>
<dbReference type="GO" id="GO:0032543">
    <property type="term" value="P:mitochondrial translation"/>
    <property type="evidence" value="ECO:0007669"/>
    <property type="project" value="InterPro"/>
</dbReference>
<evidence type="ECO:0000313" key="6">
    <source>
        <dbReference type="Proteomes" id="UP000838756"/>
    </source>
</evidence>
<reference evidence="5" key="1">
    <citation type="submission" date="2022-03" db="EMBL/GenBank/DDBJ databases">
        <authorList>
            <person name="Lindestad O."/>
        </authorList>
    </citation>
    <scope>NUCLEOTIDE SEQUENCE</scope>
</reference>
<evidence type="ECO:0000256" key="4">
    <source>
        <dbReference type="ARBA" id="ARBA00023128"/>
    </source>
</evidence>
<name>A0A8S4RKV6_9NEOP</name>
<comment type="caution">
    <text evidence="5">The sequence shown here is derived from an EMBL/GenBank/DDBJ whole genome shotgun (WGS) entry which is preliminary data.</text>
</comment>
<organism evidence="5 6">
    <name type="scientific">Pararge aegeria aegeria</name>
    <dbReference type="NCBI Taxonomy" id="348720"/>
    <lineage>
        <taxon>Eukaryota</taxon>
        <taxon>Metazoa</taxon>
        <taxon>Ecdysozoa</taxon>
        <taxon>Arthropoda</taxon>
        <taxon>Hexapoda</taxon>
        <taxon>Insecta</taxon>
        <taxon>Pterygota</taxon>
        <taxon>Neoptera</taxon>
        <taxon>Endopterygota</taxon>
        <taxon>Lepidoptera</taxon>
        <taxon>Glossata</taxon>
        <taxon>Ditrysia</taxon>
        <taxon>Papilionoidea</taxon>
        <taxon>Nymphalidae</taxon>
        <taxon>Satyrinae</taxon>
        <taxon>Satyrini</taxon>
        <taxon>Parargina</taxon>
        <taxon>Pararge</taxon>
    </lineage>
</organism>
<dbReference type="InterPro" id="IPR011990">
    <property type="entry name" value="TPR-like_helical_dom_sf"/>
</dbReference>